<reference evidence="2 4" key="2">
    <citation type="journal article" date="2018" name="Plant J.">
        <title>The Physcomitrella patens chromosome-scale assembly reveals moss genome structure and evolution.</title>
        <authorList>
            <person name="Lang D."/>
            <person name="Ullrich K.K."/>
            <person name="Murat F."/>
            <person name="Fuchs J."/>
            <person name="Jenkins J."/>
            <person name="Haas F.B."/>
            <person name="Piednoel M."/>
            <person name="Gundlach H."/>
            <person name="Van Bel M."/>
            <person name="Meyberg R."/>
            <person name="Vives C."/>
            <person name="Morata J."/>
            <person name="Symeonidi A."/>
            <person name="Hiss M."/>
            <person name="Muchero W."/>
            <person name="Kamisugi Y."/>
            <person name="Saleh O."/>
            <person name="Blanc G."/>
            <person name="Decker E.L."/>
            <person name="van Gessel N."/>
            <person name="Grimwood J."/>
            <person name="Hayes R.D."/>
            <person name="Graham S.W."/>
            <person name="Gunter L.E."/>
            <person name="McDaniel S.F."/>
            <person name="Hoernstein S.N.W."/>
            <person name="Larsson A."/>
            <person name="Li F.W."/>
            <person name="Perroud P.F."/>
            <person name="Phillips J."/>
            <person name="Ranjan P."/>
            <person name="Rokshar D.S."/>
            <person name="Rothfels C.J."/>
            <person name="Schneider L."/>
            <person name="Shu S."/>
            <person name="Stevenson D.W."/>
            <person name="Thummler F."/>
            <person name="Tillich M."/>
            <person name="Villarreal Aguilar J.C."/>
            <person name="Widiez T."/>
            <person name="Wong G.K."/>
            <person name="Wymore A."/>
            <person name="Zhang Y."/>
            <person name="Zimmer A.D."/>
            <person name="Quatrano R.S."/>
            <person name="Mayer K.F.X."/>
            <person name="Goodstein D."/>
            <person name="Casacuberta J.M."/>
            <person name="Vandepoele K."/>
            <person name="Reski R."/>
            <person name="Cuming A.C."/>
            <person name="Tuskan G.A."/>
            <person name="Maumus F."/>
            <person name="Salse J."/>
            <person name="Schmutz J."/>
            <person name="Rensing S.A."/>
        </authorList>
    </citation>
    <scope>NUCLEOTIDE SEQUENCE [LARGE SCALE GENOMIC DNA]</scope>
    <source>
        <strain evidence="3 4">cv. Gransden 2004</strain>
    </source>
</reference>
<keyword evidence="4" id="KW-1185">Reference proteome</keyword>
<feature type="region of interest" description="Disordered" evidence="1">
    <location>
        <begin position="117"/>
        <end position="136"/>
    </location>
</feature>
<dbReference type="RefSeq" id="XP_024369901.1">
    <property type="nucleotide sequence ID" value="XM_024514133.2"/>
</dbReference>
<name>A9SFX6_PHYPA</name>
<evidence type="ECO:0000313" key="4">
    <source>
        <dbReference type="Proteomes" id="UP000006727"/>
    </source>
</evidence>
<dbReference type="GeneID" id="112279560"/>
<dbReference type="Gramene" id="Pp3c3_11170V3.5">
    <property type="protein sequence ID" value="Pp3c3_11170V3.5"/>
    <property type="gene ID" value="Pp3c3_11170"/>
</dbReference>
<reference evidence="3" key="3">
    <citation type="submission" date="2020-12" db="UniProtKB">
        <authorList>
            <consortium name="EnsemblPlants"/>
        </authorList>
    </citation>
    <scope>IDENTIFICATION</scope>
</reference>
<gene>
    <name evidence="3" type="primary">LOC112279560</name>
    <name evidence="2" type="ORF">PHYPA_004271</name>
</gene>
<dbReference type="EnsemblPlants" id="Pp3c3_11170V3.2">
    <property type="protein sequence ID" value="Pp3c3_11170V3.2"/>
    <property type="gene ID" value="Pp3c3_11170"/>
</dbReference>
<dbReference type="PaxDb" id="3218-PP1S74_181V6.1"/>
<evidence type="ECO:0000256" key="1">
    <source>
        <dbReference type="SAM" id="MobiDB-lite"/>
    </source>
</evidence>
<dbReference type="EnsemblPlants" id="Pp3c3_11170V3.1">
    <property type="protein sequence ID" value="Pp3c3_11170V3.1"/>
    <property type="gene ID" value="Pp3c3_11170"/>
</dbReference>
<dbReference type="Gramene" id="Pp3c3_11170V3.3">
    <property type="protein sequence ID" value="Pp3c3_11170V3.3"/>
    <property type="gene ID" value="Pp3c3_11170"/>
</dbReference>
<dbReference type="Gramene" id="Pp3c3_11170V3.1">
    <property type="protein sequence ID" value="Pp3c3_11170V3.1"/>
    <property type="gene ID" value="Pp3c3_11170"/>
</dbReference>
<dbReference type="EnsemblPlants" id="Pp3c3_11170V3.3">
    <property type="protein sequence ID" value="Pp3c3_11170V3.3"/>
    <property type="gene ID" value="Pp3c3_11170"/>
</dbReference>
<dbReference type="OMA" id="MAMRRWV"/>
<accession>A9SFX6</accession>
<dbReference type="EnsemblPlants" id="Pp3c3_11170V3.4">
    <property type="protein sequence ID" value="Pp3c3_11170V3.4"/>
    <property type="gene ID" value="Pp3c3_11170"/>
</dbReference>
<organism evidence="2">
    <name type="scientific">Physcomitrium patens</name>
    <name type="common">Spreading-leaved earth moss</name>
    <name type="synonym">Physcomitrella patens</name>
    <dbReference type="NCBI Taxonomy" id="3218"/>
    <lineage>
        <taxon>Eukaryota</taxon>
        <taxon>Viridiplantae</taxon>
        <taxon>Streptophyta</taxon>
        <taxon>Embryophyta</taxon>
        <taxon>Bryophyta</taxon>
        <taxon>Bryophytina</taxon>
        <taxon>Bryopsida</taxon>
        <taxon>Funariidae</taxon>
        <taxon>Funariales</taxon>
        <taxon>Funariaceae</taxon>
        <taxon>Physcomitrium</taxon>
    </lineage>
</organism>
<sequence length="136" mass="15441">MVFRIVSRVRELFRVMRDLPSDDSIRRRTLAINAQLAKLQEARLAQEKFREEAALQEVHAIVSQMTQLKESLTAAEQAAVEFVDQLGDQATVQLEDEWNKKAETLMTTVAKTQERLGADLPQLSNDSVLDSKNKTK</sequence>
<dbReference type="Gramene" id="Pp3c3_11170V3.2">
    <property type="protein sequence ID" value="Pp3c3_11170V3.2"/>
    <property type="gene ID" value="Pp3c3_11170"/>
</dbReference>
<dbReference type="EMBL" id="ABEU02000003">
    <property type="protein sequence ID" value="PNR57277.1"/>
    <property type="molecule type" value="Genomic_DNA"/>
</dbReference>
<protein>
    <submittedName>
        <fullName evidence="2 3">Uncharacterized protein</fullName>
    </submittedName>
</protein>
<evidence type="ECO:0000313" key="2">
    <source>
        <dbReference type="EMBL" id="PNR57277.1"/>
    </source>
</evidence>
<evidence type="ECO:0000313" key="3">
    <source>
        <dbReference type="EnsemblPlants" id="Pp3c3_11170V3.1"/>
    </source>
</evidence>
<dbReference type="Gramene" id="Pp3c3_11170V3.4">
    <property type="protein sequence ID" value="Pp3c3_11170V3.4"/>
    <property type="gene ID" value="Pp3c3_11170"/>
</dbReference>
<dbReference type="AlphaFoldDB" id="A9SFX6"/>
<reference evidence="2 4" key="1">
    <citation type="journal article" date="2008" name="Science">
        <title>The Physcomitrella genome reveals evolutionary insights into the conquest of land by plants.</title>
        <authorList>
            <person name="Rensing S."/>
            <person name="Lang D."/>
            <person name="Zimmer A."/>
            <person name="Terry A."/>
            <person name="Salamov A."/>
            <person name="Shapiro H."/>
            <person name="Nishiyama T."/>
            <person name="Perroud P.-F."/>
            <person name="Lindquist E."/>
            <person name="Kamisugi Y."/>
            <person name="Tanahashi T."/>
            <person name="Sakakibara K."/>
            <person name="Fujita T."/>
            <person name="Oishi K."/>
            <person name="Shin-I T."/>
            <person name="Kuroki Y."/>
            <person name="Toyoda A."/>
            <person name="Suzuki Y."/>
            <person name="Hashimoto A."/>
            <person name="Yamaguchi K."/>
            <person name="Sugano A."/>
            <person name="Kohara Y."/>
            <person name="Fujiyama A."/>
            <person name="Anterola A."/>
            <person name="Aoki S."/>
            <person name="Ashton N."/>
            <person name="Barbazuk W.B."/>
            <person name="Barker E."/>
            <person name="Bennetzen J."/>
            <person name="Bezanilla M."/>
            <person name="Blankenship R."/>
            <person name="Cho S.H."/>
            <person name="Dutcher S."/>
            <person name="Estelle M."/>
            <person name="Fawcett J.A."/>
            <person name="Gundlach H."/>
            <person name="Hanada K."/>
            <person name="Heyl A."/>
            <person name="Hicks K.A."/>
            <person name="Hugh J."/>
            <person name="Lohr M."/>
            <person name="Mayer K."/>
            <person name="Melkozernov A."/>
            <person name="Murata T."/>
            <person name="Nelson D."/>
            <person name="Pils B."/>
            <person name="Prigge M."/>
            <person name="Reiss B."/>
            <person name="Renner T."/>
            <person name="Rombauts S."/>
            <person name="Rushton P."/>
            <person name="Sanderfoot A."/>
            <person name="Schween G."/>
            <person name="Shiu S.-H."/>
            <person name="Stueber K."/>
            <person name="Theodoulou F.L."/>
            <person name="Tu H."/>
            <person name="Van de Peer Y."/>
            <person name="Verrier P.J."/>
            <person name="Waters E."/>
            <person name="Wood A."/>
            <person name="Yang L."/>
            <person name="Cove D."/>
            <person name="Cuming A."/>
            <person name="Hasebe M."/>
            <person name="Lucas S."/>
            <person name="Mishler D.B."/>
            <person name="Reski R."/>
            <person name="Grigoriev I."/>
            <person name="Quatrano R.S."/>
            <person name="Boore J.L."/>
        </authorList>
    </citation>
    <scope>NUCLEOTIDE SEQUENCE [LARGE SCALE GENOMIC DNA]</scope>
    <source>
        <strain evidence="3 4">cv. Gransden 2004</strain>
    </source>
</reference>
<dbReference type="EnsemblPlants" id="Pp3c3_11170V3.5">
    <property type="protein sequence ID" value="Pp3c3_11170V3.5"/>
    <property type="gene ID" value="Pp3c3_11170"/>
</dbReference>
<dbReference type="Proteomes" id="UP000006727">
    <property type="component" value="Chromosome 3"/>
</dbReference>
<dbReference type="HOGENOM" id="CLU_1878919_0_0_1"/>
<proteinExistence type="predicted"/>